<dbReference type="EMBL" id="CM037022">
    <property type="protein sequence ID" value="KAH7667120.1"/>
    <property type="molecule type" value="Genomic_DNA"/>
</dbReference>
<comment type="caution">
    <text evidence="1">The sequence shown here is derived from an EMBL/GenBank/DDBJ whole genome shotgun (WGS) entry which is preliminary data.</text>
</comment>
<organism evidence="1 2">
    <name type="scientific">Dioscorea alata</name>
    <name type="common">Purple yam</name>
    <dbReference type="NCBI Taxonomy" id="55571"/>
    <lineage>
        <taxon>Eukaryota</taxon>
        <taxon>Viridiplantae</taxon>
        <taxon>Streptophyta</taxon>
        <taxon>Embryophyta</taxon>
        <taxon>Tracheophyta</taxon>
        <taxon>Spermatophyta</taxon>
        <taxon>Magnoliopsida</taxon>
        <taxon>Liliopsida</taxon>
        <taxon>Dioscoreales</taxon>
        <taxon>Dioscoreaceae</taxon>
        <taxon>Dioscorea</taxon>
    </lineage>
</organism>
<evidence type="ECO:0000313" key="2">
    <source>
        <dbReference type="Proteomes" id="UP000827976"/>
    </source>
</evidence>
<name>A0ACB7V1A2_DIOAL</name>
<protein>
    <submittedName>
        <fullName evidence="1">EF-hand-containing protein</fullName>
    </submittedName>
</protein>
<keyword evidence="2" id="KW-1185">Reference proteome</keyword>
<accession>A0ACB7V1A2</accession>
<proteinExistence type="predicted"/>
<gene>
    <name evidence="1" type="ORF">IHE45_12G039400</name>
</gene>
<dbReference type="Proteomes" id="UP000827976">
    <property type="component" value="Chromosome 12"/>
</dbReference>
<reference evidence="2" key="1">
    <citation type="journal article" date="2022" name="Nat. Commun.">
        <title>Chromosome evolution and the genetic basis of agronomically important traits in greater yam.</title>
        <authorList>
            <person name="Bredeson J.V."/>
            <person name="Lyons J.B."/>
            <person name="Oniyinde I.O."/>
            <person name="Okereke N.R."/>
            <person name="Kolade O."/>
            <person name="Nnabue I."/>
            <person name="Nwadili C.O."/>
            <person name="Hribova E."/>
            <person name="Parker M."/>
            <person name="Nwogha J."/>
            <person name="Shu S."/>
            <person name="Carlson J."/>
            <person name="Kariba R."/>
            <person name="Muthemba S."/>
            <person name="Knop K."/>
            <person name="Barton G.J."/>
            <person name="Sherwood A.V."/>
            <person name="Lopez-Montes A."/>
            <person name="Asiedu R."/>
            <person name="Jamnadass R."/>
            <person name="Muchugi A."/>
            <person name="Goodstein D."/>
            <person name="Egesi C.N."/>
            <person name="Featherston J."/>
            <person name="Asfaw A."/>
            <person name="Simpson G.G."/>
            <person name="Dolezel J."/>
            <person name="Hendre P.S."/>
            <person name="Van Deynze A."/>
            <person name="Kumar P.L."/>
            <person name="Obidiegwu J.E."/>
            <person name="Bhattacharjee R."/>
            <person name="Rokhsar D.S."/>
        </authorList>
    </citation>
    <scope>NUCLEOTIDE SEQUENCE [LARGE SCALE GENOMIC DNA]</scope>
    <source>
        <strain evidence="2">cv. TDa95/00328</strain>
    </source>
</reference>
<sequence length="166" mass="18302">MGQGMNKLTSRKSDVPNDKNGLNKLIEGEINEYFKNEVIIDNDGHTHFCHIVYEIIEKISKKSGAMLFELPEKEKLSAAYKKFHANSGSVLTKKEFRDILTEVIEMDSVHVGQSAKTIFLAIFGAPVIALLAKGLLPGPISYISDEVIVPVATSCTVLLLAKTNRL</sequence>
<evidence type="ECO:0000313" key="1">
    <source>
        <dbReference type="EMBL" id="KAH7667120.1"/>
    </source>
</evidence>